<dbReference type="GO" id="GO:0035673">
    <property type="term" value="F:oligopeptide transmembrane transporter activity"/>
    <property type="evidence" value="ECO:0007669"/>
    <property type="project" value="InterPro"/>
</dbReference>
<name>K0KL20_WICCF</name>
<feature type="transmembrane region" description="Helical" evidence="9">
    <location>
        <begin position="837"/>
        <end position="859"/>
    </location>
</feature>
<evidence type="ECO:0000256" key="3">
    <source>
        <dbReference type="ARBA" id="ARBA00022448"/>
    </source>
</evidence>
<comment type="subcellular location">
    <subcellularLocation>
        <location evidence="1">Membrane</location>
        <topology evidence="1">Multi-pass membrane protein</topology>
    </subcellularLocation>
</comment>
<sequence length="906" mass="103766">MTSEDKNNVVSRVESHDEVSLTDEDLNKSGLKFNETQIKEYFSKLSDESIQLFLTKTGHGTDINHDNKDALTFDLKFFLDKIILLSNEQTLEILTHAIHEHEGDANFPIKDWNFINDLIDQNKLELNYEINFEAKLTAVLIKYHSPYPEVRSVTEIVDDLNEPVETIRSYTLAIIWLIIACGIKEFFSHRFPSIALSSGVVSILMYSNGKLWEYVVPNYKFKLFGKKFELNPGPYTFKEQMFASLMTSVANSNVYVSYNIVTQVKFYEQNWPLNFGFQFLLSISTQLMGFSFAGILRKFVVYPVRSMWPTVLPTIALNRALLKPERKEIINGWKVSKFKFFWTAFGSMFLYFWIPNYLFQALSSFSWITWIKPNDFKLSMVTGFSSGLGFNPISTFDWNVATAVISPLVLPFYVSMNVFLGMIVSFITILGIYFTNYKWSGYLPINSNAIFTNTGKTFAVQNVLTDGLLDDEKYQNYSPPFYSAANIMVYSSFFMFYPFAFLYNSFKEWNTIKFAILFIYDNAKESISSIKPRRFVKIRTNSDVDPSNEKSTEVNKGLANSTLSRFEDPHSKMMAQYKEVPDSYYWLILIISLVLCILCVKVYPETKTPVWGIFFTVAINFVFLIPFCILLSVTGIQMGLNVLVELIVGYALPGNGTALMILKALGYNIDGQAENFISCQKTAHYTRIPIRAVFRGQLIGSVIQVFVFLGVVNWSMSNIDGMCDLKQPQKFICANERTFYASSVFWGVIGPKKIFDGLYPTMKYAFLIGFLVALVFIAIRKFAPNLLPNNFEPSVFITGLLHYAPRNMSYIIPTMYLAFGFTFYIKRRYIAWFEKYNYVLSAALDAGVAFSAVIIFFAVQYHPKVISWWGNNVVNLGIEGGDGQTTLYNITETERGYFGPERGHFP</sequence>
<feature type="transmembrane region" description="Helical" evidence="9">
    <location>
        <begin position="698"/>
        <end position="716"/>
    </location>
</feature>
<comment type="caution">
    <text evidence="10">The sequence shown here is derived from an EMBL/GenBank/DDBJ whole genome shotgun (WGS) entry which is preliminary data.</text>
</comment>
<dbReference type="HOGENOM" id="CLU_004965_1_0_1"/>
<reference evidence="10 11" key="1">
    <citation type="journal article" date="2012" name="Eukaryot. Cell">
        <title>Draft genome sequence of Wickerhamomyces ciferrii NRRL Y-1031 F-60-10.</title>
        <authorList>
            <person name="Schneider J."/>
            <person name="Andrea H."/>
            <person name="Blom J."/>
            <person name="Jaenicke S."/>
            <person name="Ruckert C."/>
            <person name="Schorsch C."/>
            <person name="Szczepanowski R."/>
            <person name="Farwick M."/>
            <person name="Goesmann A."/>
            <person name="Puhler A."/>
            <person name="Schaffer S."/>
            <person name="Tauch A."/>
            <person name="Kohler T."/>
            <person name="Brinkrolf K."/>
        </authorList>
    </citation>
    <scope>NUCLEOTIDE SEQUENCE [LARGE SCALE GENOMIC DNA]</scope>
    <source>
        <strain evidence="11">ATCC 14091 / BCRC 22168 / CBS 111 / JCM 3599 / NBRC 0793 / NRRL Y-1031 F-60-10</strain>
    </source>
</reference>
<dbReference type="Pfam" id="PF03169">
    <property type="entry name" value="OPT"/>
    <property type="match status" value="1"/>
</dbReference>
<keyword evidence="8 9" id="KW-0472">Membrane</keyword>
<dbReference type="NCBIfam" id="TIGR00728">
    <property type="entry name" value="OPT_sfam"/>
    <property type="match status" value="1"/>
</dbReference>
<organism evidence="10 11">
    <name type="scientific">Wickerhamomyces ciferrii (strain ATCC 14091 / BCRC 22168 / CBS 111 / JCM 3599 / NBRC 0793 / NRRL Y-1031 F-60-10)</name>
    <name type="common">Yeast</name>
    <name type="synonym">Pichia ciferrii</name>
    <dbReference type="NCBI Taxonomy" id="1206466"/>
    <lineage>
        <taxon>Eukaryota</taxon>
        <taxon>Fungi</taxon>
        <taxon>Dikarya</taxon>
        <taxon>Ascomycota</taxon>
        <taxon>Saccharomycotina</taxon>
        <taxon>Saccharomycetes</taxon>
        <taxon>Phaffomycetales</taxon>
        <taxon>Wickerhamomycetaceae</taxon>
        <taxon>Wickerhamomyces</taxon>
    </lineage>
</organism>
<evidence type="ECO:0000313" key="10">
    <source>
        <dbReference type="EMBL" id="CCH42862.1"/>
    </source>
</evidence>
<evidence type="ECO:0000256" key="1">
    <source>
        <dbReference type="ARBA" id="ARBA00004141"/>
    </source>
</evidence>
<feature type="transmembrane region" description="Helical" evidence="9">
    <location>
        <begin position="275"/>
        <end position="296"/>
    </location>
</feature>
<keyword evidence="6" id="KW-0653">Protein transport</keyword>
<feature type="transmembrane region" description="Helical" evidence="9">
    <location>
        <begin position="610"/>
        <end position="633"/>
    </location>
</feature>
<keyword evidence="4 9" id="KW-0812">Transmembrane</keyword>
<dbReference type="GO" id="GO:0015031">
    <property type="term" value="P:protein transport"/>
    <property type="evidence" value="ECO:0007669"/>
    <property type="project" value="UniProtKB-KW"/>
</dbReference>
<keyword evidence="7 9" id="KW-1133">Transmembrane helix</keyword>
<dbReference type="FunCoup" id="K0KL20">
    <property type="interactions" value="38"/>
</dbReference>
<comment type="similarity">
    <text evidence="2">Belongs to the oligopeptide OPT transporter family.</text>
</comment>
<feature type="transmembrane region" description="Helical" evidence="9">
    <location>
        <begin position="481"/>
        <end position="503"/>
    </location>
</feature>
<feature type="transmembrane region" description="Helical" evidence="9">
    <location>
        <begin position="408"/>
        <end position="434"/>
    </location>
</feature>
<evidence type="ECO:0000256" key="2">
    <source>
        <dbReference type="ARBA" id="ARBA00008807"/>
    </source>
</evidence>
<gene>
    <name evidence="10" type="ORF">BN7_2407</name>
</gene>
<dbReference type="eggNOG" id="KOG2262">
    <property type="taxonomic scope" value="Eukaryota"/>
</dbReference>
<dbReference type="Proteomes" id="UP000009328">
    <property type="component" value="Unassembled WGS sequence"/>
</dbReference>
<protein>
    <submittedName>
        <fullName evidence="10">Oligopeptide transporter</fullName>
    </submittedName>
</protein>
<dbReference type="InParanoid" id="K0KL20"/>
<keyword evidence="11" id="KW-1185">Reference proteome</keyword>
<evidence type="ECO:0000256" key="5">
    <source>
        <dbReference type="ARBA" id="ARBA00022856"/>
    </source>
</evidence>
<evidence type="ECO:0000256" key="6">
    <source>
        <dbReference type="ARBA" id="ARBA00022927"/>
    </source>
</evidence>
<proteinExistence type="inferred from homology"/>
<feature type="transmembrane region" description="Helical" evidence="9">
    <location>
        <begin position="764"/>
        <end position="783"/>
    </location>
</feature>
<accession>K0KL20</accession>
<evidence type="ECO:0000256" key="7">
    <source>
        <dbReference type="ARBA" id="ARBA00022989"/>
    </source>
</evidence>
<evidence type="ECO:0000256" key="9">
    <source>
        <dbReference type="SAM" id="Phobius"/>
    </source>
</evidence>
<feature type="transmembrane region" description="Helical" evidence="9">
    <location>
        <begin position="808"/>
        <end position="825"/>
    </location>
</feature>
<evidence type="ECO:0000256" key="8">
    <source>
        <dbReference type="ARBA" id="ARBA00023136"/>
    </source>
</evidence>
<keyword evidence="5" id="KW-0571">Peptide transport</keyword>
<dbReference type="AlphaFoldDB" id="K0KL20"/>
<feature type="transmembrane region" description="Helical" evidence="9">
    <location>
        <begin position="640"/>
        <end position="662"/>
    </location>
</feature>
<dbReference type="InterPro" id="IPR004813">
    <property type="entry name" value="OPT"/>
</dbReference>
<keyword evidence="3" id="KW-0813">Transport</keyword>
<dbReference type="PANTHER" id="PTHR22601">
    <property type="entry name" value="ISP4 LIKE PROTEIN"/>
    <property type="match status" value="1"/>
</dbReference>
<evidence type="ECO:0000313" key="11">
    <source>
        <dbReference type="Proteomes" id="UP000009328"/>
    </source>
</evidence>
<feature type="transmembrane region" description="Helical" evidence="9">
    <location>
        <begin position="584"/>
        <end position="604"/>
    </location>
</feature>
<dbReference type="InterPro" id="IPR004648">
    <property type="entry name" value="Oligpept_transpt"/>
</dbReference>
<dbReference type="EMBL" id="CAIF01000054">
    <property type="protein sequence ID" value="CCH42862.1"/>
    <property type="molecule type" value="Genomic_DNA"/>
</dbReference>
<evidence type="ECO:0000256" key="4">
    <source>
        <dbReference type="ARBA" id="ARBA00022692"/>
    </source>
</evidence>
<dbReference type="NCBIfam" id="TIGR00727">
    <property type="entry name" value="ISP4_OPT"/>
    <property type="match status" value="1"/>
</dbReference>
<dbReference type="GO" id="GO:0016020">
    <property type="term" value="C:membrane"/>
    <property type="evidence" value="ECO:0007669"/>
    <property type="project" value="UniProtKB-SubCell"/>
</dbReference>